<dbReference type="KEGG" id="psti:SOO65_10875"/>
<sequence>MKDLLQLLRTNCPSKGNSFSYIEAETSLHPHLSLWDNLQIEIGPSSLKELEHTLKPEWLALLNLLKQPHQLTQESQTWEKFMTSLLKGLMNPSQNLLIDMNEDLFSPFMLQSFKKSVMESTKDKTIYLATNHTSLWLDCAHTLVGRNGYVFDIQTLDQETVKKHWVA</sequence>
<dbReference type="EMBL" id="CP139487">
    <property type="protein sequence ID" value="WPU63188.1"/>
    <property type="molecule type" value="Genomic_DNA"/>
</dbReference>
<accession>A0AAX4HIW4</accession>
<dbReference type="RefSeq" id="WP_321389443.1">
    <property type="nucleotide sequence ID" value="NZ_CP139487.1"/>
</dbReference>
<dbReference type="Proteomes" id="UP001324634">
    <property type="component" value="Chromosome"/>
</dbReference>
<protein>
    <submittedName>
        <fullName evidence="1">Uncharacterized protein</fullName>
    </submittedName>
</protein>
<dbReference type="AlphaFoldDB" id="A0AAX4HIW4"/>
<evidence type="ECO:0000313" key="1">
    <source>
        <dbReference type="EMBL" id="WPU63188.1"/>
    </source>
</evidence>
<gene>
    <name evidence="1" type="ORF">SOO65_10875</name>
</gene>
<keyword evidence="2" id="KW-1185">Reference proteome</keyword>
<proteinExistence type="predicted"/>
<evidence type="ECO:0000313" key="2">
    <source>
        <dbReference type="Proteomes" id="UP001324634"/>
    </source>
</evidence>
<name>A0AAX4HIW4_9BACT</name>
<reference evidence="1 2" key="1">
    <citation type="submission" date="2023-11" db="EMBL/GenBank/DDBJ databases">
        <title>Peredibacter starrii A3.12.</title>
        <authorList>
            <person name="Mitchell R.J."/>
        </authorList>
    </citation>
    <scope>NUCLEOTIDE SEQUENCE [LARGE SCALE GENOMIC DNA]</scope>
    <source>
        <strain evidence="1 2">A3.12</strain>
    </source>
</reference>
<organism evidence="1 2">
    <name type="scientific">Peredibacter starrii</name>
    <dbReference type="NCBI Taxonomy" id="28202"/>
    <lineage>
        <taxon>Bacteria</taxon>
        <taxon>Pseudomonadati</taxon>
        <taxon>Bdellovibrionota</taxon>
        <taxon>Bacteriovoracia</taxon>
        <taxon>Bacteriovoracales</taxon>
        <taxon>Bacteriovoracaceae</taxon>
        <taxon>Peredibacter</taxon>
    </lineage>
</organism>